<evidence type="ECO:0000313" key="9">
    <source>
        <dbReference type="Proteomes" id="UP000053477"/>
    </source>
</evidence>
<evidence type="ECO:0000259" key="7">
    <source>
        <dbReference type="PROSITE" id="PS50011"/>
    </source>
</evidence>
<organism evidence="8 9">
    <name type="scientific">Schizopora paradoxa</name>
    <dbReference type="NCBI Taxonomy" id="27342"/>
    <lineage>
        <taxon>Eukaryota</taxon>
        <taxon>Fungi</taxon>
        <taxon>Dikarya</taxon>
        <taxon>Basidiomycota</taxon>
        <taxon>Agaricomycotina</taxon>
        <taxon>Agaricomycetes</taxon>
        <taxon>Hymenochaetales</taxon>
        <taxon>Schizoporaceae</taxon>
        <taxon>Schizopora</taxon>
    </lineage>
</organism>
<dbReference type="InterPro" id="IPR001245">
    <property type="entry name" value="Ser-Thr/Tyr_kinase_cat_dom"/>
</dbReference>
<dbReference type="SUPFAM" id="SSF56112">
    <property type="entry name" value="Protein kinase-like (PK-like)"/>
    <property type="match status" value="1"/>
</dbReference>
<reference evidence="8 9" key="1">
    <citation type="submission" date="2015-04" db="EMBL/GenBank/DDBJ databases">
        <title>Complete genome sequence of Schizopora paradoxa KUC8140, a cosmopolitan wood degrader in East Asia.</title>
        <authorList>
            <consortium name="DOE Joint Genome Institute"/>
            <person name="Min B."/>
            <person name="Park H."/>
            <person name="Jang Y."/>
            <person name="Kim J.-J."/>
            <person name="Kim K.H."/>
            <person name="Pangilinan J."/>
            <person name="Lipzen A."/>
            <person name="Riley R."/>
            <person name="Grigoriev I.V."/>
            <person name="Spatafora J.W."/>
            <person name="Choi I.-G."/>
        </authorList>
    </citation>
    <scope>NUCLEOTIDE SEQUENCE [LARGE SCALE GENOMIC DNA]</scope>
    <source>
        <strain evidence="8 9">KUC8140</strain>
    </source>
</reference>
<gene>
    <name evidence="8" type="ORF">SCHPADRAFT_1002689</name>
</gene>
<accession>A0A0H2R8F9</accession>
<sequence length="176" mass="19576">MDDMSTKDELIRINDVLGNVSHYNLEKLICTPLTHATSTGGSSDTYTSTFKEKILQDALVSSKSSSCPACRGLKESRSSEMTCWRYRDQWKTIARDLYALSKLSHPNLLPFVGYLLVDGFPALVTPWVNGGNLRDRIKNGALSRSEEMTVSIARGIADGLNYLHSKLNTIRSCVKE</sequence>
<evidence type="ECO:0000256" key="2">
    <source>
        <dbReference type="ARBA" id="ARBA00022527"/>
    </source>
</evidence>
<keyword evidence="3" id="KW-0808">Transferase</keyword>
<name>A0A0H2R8F9_9AGAM</name>
<evidence type="ECO:0000256" key="5">
    <source>
        <dbReference type="ARBA" id="ARBA00022777"/>
    </source>
</evidence>
<evidence type="ECO:0000256" key="4">
    <source>
        <dbReference type="ARBA" id="ARBA00022741"/>
    </source>
</evidence>
<dbReference type="Proteomes" id="UP000053477">
    <property type="component" value="Unassembled WGS sequence"/>
</dbReference>
<dbReference type="GO" id="GO:0005524">
    <property type="term" value="F:ATP binding"/>
    <property type="evidence" value="ECO:0007669"/>
    <property type="project" value="UniProtKB-KW"/>
</dbReference>
<dbReference type="PROSITE" id="PS50011">
    <property type="entry name" value="PROTEIN_KINASE_DOM"/>
    <property type="match status" value="1"/>
</dbReference>
<dbReference type="Gene3D" id="1.10.510.10">
    <property type="entry name" value="Transferase(Phosphotransferase) domain 1"/>
    <property type="match status" value="1"/>
</dbReference>
<proteinExistence type="inferred from homology"/>
<evidence type="ECO:0000256" key="1">
    <source>
        <dbReference type="ARBA" id="ARBA00005843"/>
    </source>
</evidence>
<dbReference type="PANTHER" id="PTHR46485">
    <property type="entry name" value="LIM DOMAIN KINASE 1"/>
    <property type="match status" value="1"/>
</dbReference>
<comment type="similarity">
    <text evidence="1">Belongs to the protein kinase superfamily. TKL Ser/Thr protein kinase family.</text>
</comment>
<dbReference type="InterPro" id="IPR050940">
    <property type="entry name" value="Actin_reg-Ser/Thr_kinase"/>
</dbReference>
<dbReference type="AlphaFoldDB" id="A0A0H2R8F9"/>
<keyword evidence="9" id="KW-1185">Reference proteome</keyword>
<dbReference type="EMBL" id="KQ086264">
    <property type="protein sequence ID" value="KLO05813.1"/>
    <property type="molecule type" value="Genomic_DNA"/>
</dbReference>
<feature type="domain" description="Protein kinase" evidence="7">
    <location>
        <begin position="31"/>
        <end position="176"/>
    </location>
</feature>
<dbReference type="InterPro" id="IPR000719">
    <property type="entry name" value="Prot_kinase_dom"/>
</dbReference>
<keyword evidence="5" id="KW-0418">Kinase</keyword>
<keyword evidence="6" id="KW-0067">ATP-binding</keyword>
<keyword evidence="4" id="KW-0547">Nucleotide-binding</keyword>
<evidence type="ECO:0000256" key="6">
    <source>
        <dbReference type="ARBA" id="ARBA00022840"/>
    </source>
</evidence>
<protein>
    <recommendedName>
        <fullName evidence="7">Protein kinase domain-containing protein</fullName>
    </recommendedName>
</protein>
<dbReference type="GO" id="GO:0004674">
    <property type="term" value="F:protein serine/threonine kinase activity"/>
    <property type="evidence" value="ECO:0007669"/>
    <property type="project" value="UniProtKB-KW"/>
</dbReference>
<dbReference type="InterPro" id="IPR011009">
    <property type="entry name" value="Kinase-like_dom_sf"/>
</dbReference>
<keyword evidence="2" id="KW-0723">Serine/threonine-protein kinase</keyword>
<dbReference type="Pfam" id="PF07714">
    <property type="entry name" value="PK_Tyr_Ser-Thr"/>
    <property type="match status" value="1"/>
</dbReference>
<evidence type="ECO:0000313" key="8">
    <source>
        <dbReference type="EMBL" id="KLO05813.1"/>
    </source>
</evidence>
<dbReference type="InParanoid" id="A0A0H2R8F9"/>
<dbReference type="PANTHER" id="PTHR46485:SF5">
    <property type="entry name" value="CENTER DIVIDER, ISOFORM A"/>
    <property type="match status" value="1"/>
</dbReference>
<evidence type="ECO:0000256" key="3">
    <source>
        <dbReference type="ARBA" id="ARBA00022679"/>
    </source>
</evidence>
<dbReference type="OrthoDB" id="4062651at2759"/>